<feature type="compositionally biased region" description="Low complexity" evidence="2">
    <location>
        <begin position="25"/>
        <end position="46"/>
    </location>
</feature>
<name>A0A426RXZ7_9ACTN</name>
<feature type="transmembrane region" description="Helical" evidence="3">
    <location>
        <begin position="346"/>
        <end position="367"/>
    </location>
</feature>
<feature type="transmembrane region" description="Helical" evidence="3">
    <location>
        <begin position="411"/>
        <end position="432"/>
    </location>
</feature>
<evidence type="ECO:0000256" key="2">
    <source>
        <dbReference type="SAM" id="MobiDB-lite"/>
    </source>
</evidence>
<feature type="transmembrane region" description="Helical" evidence="3">
    <location>
        <begin position="276"/>
        <end position="294"/>
    </location>
</feature>
<evidence type="ECO:0000313" key="4">
    <source>
        <dbReference type="EMBL" id="RRQ79947.1"/>
    </source>
</evidence>
<proteinExistence type="predicted"/>
<keyword evidence="3" id="KW-0472">Membrane</keyword>
<reference evidence="4 5" key="1">
    <citation type="submission" date="2017-10" db="EMBL/GenBank/DDBJ databases">
        <title>Draft genome of actinobacteria isolated from guarana (Paullinia cupana (Mart.) Ducke.</title>
        <authorList>
            <person name="Siqueira K.A."/>
            <person name="Liotti R.G."/>
            <person name="Mendes T.A."/>
            <person name="Soares M.A."/>
        </authorList>
    </citation>
    <scope>NUCLEOTIDE SEQUENCE [LARGE SCALE GENOMIC DNA]</scope>
    <source>
        <strain evidence="4 5">199</strain>
    </source>
</reference>
<feature type="transmembrane region" description="Helical" evidence="3">
    <location>
        <begin position="314"/>
        <end position="334"/>
    </location>
</feature>
<keyword evidence="1" id="KW-0175">Coiled coil</keyword>
<keyword evidence="3" id="KW-0812">Transmembrane</keyword>
<dbReference type="Proteomes" id="UP000276379">
    <property type="component" value="Unassembled WGS sequence"/>
</dbReference>
<keyword evidence="5" id="KW-1185">Reference proteome</keyword>
<feature type="coiled-coil region" evidence="1">
    <location>
        <begin position="135"/>
        <end position="162"/>
    </location>
</feature>
<keyword evidence="3" id="KW-1133">Transmembrane helix</keyword>
<gene>
    <name evidence="4" type="ORF">CQW44_32935</name>
</gene>
<organism evidence="4 5">
    <name type="scientific">Streptomyces griseofuscus</name>
    <dbReference type="NCBI Taxonomy" id="146922"/>
    <lineage>
        <taxon>Bacteria</taxon>
        <taxon>Bacillati</taxon>
        <taxon>Actinomycetota</taxon>
        <taxon>Actinomycetes</taxon>
        <taxon>Kitasatosporales</taxon>
        <taxon>Streptomycetaceae</taxon>
        <taxon>Streptomyces</taxon>
    </lineage>
</organism>
<protein>
    <submittedName>
        <fullName evidence="4">Uncharacterized protein</fullName>
    </submittedName>
</protein>
<sequence>MSTTSTGAEEPQPRRRRIARYLPFTGRTAQPGTGTRPGPAAGAAHTSRLPLVIGDRGERDLLQDARKRGRQDARRKTLDPWVLNSGDRVPYFAELASVRDVVVHRIEEELNLREEAARLLDARAGSEVTAGEIETRILDERLREVEQEIETARRQLDLLAARSARWLRFRDSLRERVEERWLQARFPEAARPPATGSGDPAEGGIREDGPEQAAAGKDTGADPGDDWQSVTTTGAPDDTAAAALRDVYRAASAEARDTASSYGWEGLQTRPGLPRWMTWALLAVIMAVEVPIYWVAYQPFHGVGSTGGDFMSGALALSSAVIMLILPHLSGLMLRWRSATGSPRLGWLPAVSLLGVWGGLTWGLGLLRAKFVTQHDSPAPAAGAAGFRGIGGSGADTTTLVDRLHLSSQTVTWLFCALLLLSGGVGFLLGLFREHPFLDAFRTALERRTGLLRRHEESIAVTERARAAQETAEDRQRARREAANERMASARQLYEAAAARYLGEVMTASKDPAVTESAMRLSRNWPLLPSSARREAAARDR</sequence>
<evidence type="ECO:0000256" key="1">
    <source>
        <dbReference type="SAM" id="Coils"/>
    </source>
</evidence>
<feature type="region of interest" description="Disordered" evidence="2">
    <location>
        <begin position="463"/>
        <end position="484"/>
    </location>
</feature>
<accession>A0A426RXZ7</accession>
<feature type="region of interest" description="Disordered" evidence="2">
    <location>
        <begin position="187"/>
        <end position="236"/>
    </location>
</feature>
<dbReference type="RefSeq" id="WP_125214929.1">
    <property type="nucleotide sequence ID" value="NZ_PDES01000017.1"/>
</dbReference>
<feature type="region of interest" description="Disordered" evidence="2">
    <location>
        <begin position="1"/>
        <end position="49"/>
    </location>
</feature>
<dbReference type="AlphaFoldDB" id="A0A426RXZ7"/>
<comment type="caution">
    <text evidence="4">The sequence shown here is derived from an EMBL/GenBank/DDBJ whole genome shotgun (WGS) entry which is preliminary data.</text>
</comment>
<evidence type="ECO:0000256" key="3">
    <source>
        <dbReference type="SAM" id="Phobius"/>
    </source>
</evidence>
<dbReference type="EMBL" id="PDES01000017">
    <property type="protein sequence ID" value="RRQ79947.1"/>
    <property type="molecule type" value="Genomic_DNA"/>
</dbReference>
<evidence type="ECO:0000313" key="5">
    <source>
        <dbReference type="Proteomes" id="UP000276379"/>
    </source>
</evidence>